<dbReference type="OrthoDB" id="2803256at2759"/>
<dbReference type="InterPro" id="IPR046496">
    <property type="entry name" value="DUF6589"/>
</dbReference>
<evidence type="ECO:0000259" key="1">
    <source>
        <dbReference type="Pfam" id="PF20231"/>
    </source>
</evidence>
<dbReference type="Pfam" id="PF20231">
    <property type="entry name" value="DUF6589"/>
    <property type="match status" value="1"/>
</dbReference>
<sequence length="446" mass="50140">MNIDESSTTGNAEVVDTVFTELGHDFNSRQFCDTVRIVNRDQLSIARLRGSRNNHVGHDSIRRLYLNLILANGLFHSQLHIAFGTLETHWGNPSLGQNDPGSLSFHDTVLNRKPIILSSLPPYRTCCELVLVSLYARLEVITKSRLEDYGKKVTFCQLEIDATAILDRFASGSVVDKLCTEHGTTEAGTLPAGDMVYENAILMLRDGLIMQEFSDAIKCGNSGRIILSLQTLALYYCGSGRTKYAYEILVLCHNLKHVWPKPLRDIVIKNWLVNPTGHADGFVPVDLLQEHMNLWIKVNSTLGDKQGTKHHEPDLTNDISELMKVLHTHQVYTPIIGRTIDGDKALVRNVLVAGLHGLKKPLKEYNKLFERLRTRRKVMPLILDGWQGVPEQQLIMSDSTVYGQPESMVDADVDVSIPEDVTGSDEEMALEAFFALEEKDHELIWE</sequence>
<gene>
    <name evidence="2" type="ORF">PHLCEN_2v3919</name>
</gene>
<keyword evidence="3" id="KW-1185">Reference proteome</keyword>
<dbReference type="STRING" id="98765.A0A2R6QB48"/>
<dbReference type="Proteomes" id="UP000186601">
    <property type="component" value="Unassembled WGS sequence"/>
</dbReference>
<dbReference type="AlphaFoldDB" id="A0A2R6QB48"/>
<name>A0A2R6QB48_9APHY</name>
<organism evidence="2 3">
    <name type="scientific">Hermanssonia centrifuga</name>
    <dbReference type="NCBI Taxonomy" id="98765"/>
    <lineage>
        <taxon>Eukaryota</taxon>
        <taxon>Fungi</taxon>
        <taxon>Dikarya</taxon>
        <taxon>Basidiomycota</taxon>
        <taxon>Agaricomycotina</taxon>
        <taxon>Agaricomycetes</taxon>
        <taxon>Polyporales</taxon>
        <taxon>Meruliaceae</taxon>
        <taxon>Hermanssonia</taxon>
    </lineage>
</organism>
<dbReference type="EMBL" id="MLYV02000374">
    <property type="protein sequence ID" value="PSS05363.1"/>
    <property type="molecule type" value="Genomic_DNA"/>
</dbReference>
<proteinExistence type="predicted"/>
<evidence type="ECO:0000313" key="3">
    <source>
        <dbReference type="Proteomes" id="UP000186601"/>
    </source>
</evidence>
<reference evidence="2 3" key="1">
    <citation type="submission" date="2018-02" db="EMBL/GenBank/DDBJ databases">
        <title>Genome sequence of the basidiomycete white-rot fungus Phlebia centrifuga.</title>
        <authorList>
            <person name="Granchi Z."/>
            <person name="Peng M."/>
            <person name="de Vries R.P."/>
            <person name="Hilden K."/>
            <person name="Makela M.R."/>
            <person name="Grigoriev I."/>
            <person name="Riley R."/>
        </authorList>
    </citation>
    <scope>NUCLEOTIDE SEQUENCE [LARGE SCALE GENOMIC DNA]</scope>
    <source>
        <strain evidence="2 3">FBCC195</strain>
    </source>
</reference>
<protein>
    <recommendedName>
        <fullName evidence="1">DUF6589 domain-containing protein</fullName>
    </recommendedName>
</protein>
<evidence type="ECO:0000313" key="2">
    <source>
        <dbReference type="EMBL" id="PSS05363.1"/>
    </source>
</evidence>
<accession>A0A2R6QB48</accession>
<comment type="caution">
    <text evidence="2">The sequence shown here is derived from an EMBL/GenBank/DDBJ whole genome shotgun (WGS) entry which is preliminary data.</text>
</comment>
<feature type="domain" description="DUF6589" evidence="1">
    <location>
        <begin position="1"/>
        <end position="327"/>
    </location>
</feature>